<evidence type="ECO:0000313" key="2">
    <source>
        <dbReference type="Proteomes" id="UP000198211"/>
    </source>
</evidence>
<dbReference type="AlphaFoldDB" id="A0A225V887"/>
<comment type="caution">
    <text evidence="1">The sequence shown here is derived from an EMBL/GenBank/DDBJ whole genome shotgun (WGS) entry which is preliminary data.</text>
</comment>
<organism evidence="1 2">
    <name type="scientific">Phytophthora megakarya</name>
    <dbReference type="NCBI Taxonomy" id="4795"/>
    <lineage>
        <taxon>Eukaryota</taxon>
        <taxon>Sar</taxon>
        <taxon>Stramenopiles</taxon>
        <taxon>Oomycota</taxon>
        <taxon>Peronosporomycetes</taxon>
        <taxon>Peronosporales</taxon>
        <taxon>Peronosporaceae</taxon>
        <taxon>Phytophthora</taxon>
    </lineage>
</organism>
<reference evidence="2" key="1">
    <citation type="submission" date="2017-03" db="EMBL/GenBank/DDBJ databases">
        <title>Phytopthora megakarya and P. palmivora, two closely related causual agents of cacao black pod achieved similar genome size and gene model numbers by different mechanisms.</title>
        <authorList>
            <person name="Ali S."/>
            <person name="Shao J."/>
            <person name="Larry D.J."/>
            <person name="Kronmiller B."/>
            <person name="Shen D."/>
            <person name="Strem M.D."/>
            <person name="Melnick R.L."/>
            <person name="Guiltinan M.J."/>
            <person name="Tyler B.M."/>
            <person name="Meinhardt L.W."/>
            <person name="Bailey B.A."/>
        </authorList>
    </citation>
    <scope>NUCLEOTIDE SEQUENCE [LARGE SCALE GENOMIC DNA]</scope>
    <source>
        <strain evidence="2">zdho120</strain>
    </source>
</reference>
<name>A0A225V887_9STRA</name>
<accession>A0A225V887</accession>
<proteinExistence type="predicted"/>
<dbReference type="EMBL" id="NBNE01006740">
    <property type="protein sequence ID" value="OWZ01585.1"/>
    <property type="molecule type" value="Genomic_DNA"/>
</dbReference>
<evidence type="ECO:0000313" key="1">
    <source>
        <dbReference type="EMBL" id="OWZ01585.1"/>
    </source>
</evidence>
<protein>
    <submittedName>
        <fullName evidence="1">Uncharacterized protein</fullName>
    </submittedName>
</protein>
<dbReference type="Proteomes" id="UP000198211">
    <property type="component" value="Unassembled WGS sequence"/>
</dbReference>
<sequence length="53" mass="6235">MIIEDVNTVMEPQTVKKVLVAPDAVVWIEILEKEHMDLMRNGTWEQVKRPMDK</sequence>
<keyword evidence="2" id="KW-1185">Reference proteome</keyword>
<gene>
    <name evidence="1" type="ORF">PHMEG_00026993</name>
</gene>